<dbReference type="Pfam" id="PF04784">
    <property type="entry name" value="DUF547"/>
    <property type="match status" value="1"/>
</dbReference>
<keyword evidence="4" id="KW-1185">Reference proteome</keyword>
<protein>
    <submittedName>
        <fullName evidence="3">DUF547 domain-containing protein</fullName>
    </submittedName>
</protein>
<name>A0ABP3XVV0_9FLAO</name>
<keyword evidence="1" id="KW-0732">Signal</keyword>
<evidence type="ECO:0000313" key="3">
    <source>
        <dbReference type="EMBL" id="GAA0872121.1"/>
    </source>
</evidence>
<feature type="domain" description="DUF547" evidence="2">
    <location>
        <begin position="99"/>
        <end position="203"/>
    </location>
</feature>
<evidence type="ECO:0000259" key="2">
    <source>
        <dbReference type="Pfam" id="PF04784"/>
    </source>
</evidence>
<evidence type="ECO:0000313" key="4">
    <source>
        <dbReference type="Proteomes" id="UP001500507"/>
    </source>
</evidence>
<proteinExistence type="predicted"/>
<reference evidence="4" key="1">
    <citation type="journal article" date="2019" name="Int. J. Syst. Evol. Microbiol.">
        <title>The Global Catalogue of Microorganisms (GCM) 10K type strain sequencing project: providing services to taxonomists for standard genome sequencing and annotation.</title>
        <authorList>
            <consortium name="The Broad Institute Genomics Platform"/>
            <consortium name="The Broad Institute Genome Sequencing Center for Infectious Disease"/>
            <person name="Wu L."/>
            <person name="Ma J."/>
        </authorList>
    </citation>
    <scope>NUCLEOTIDE SEQUENCE [LARGE SCALE GENOMIC DNA]</scope>
    <source>
        <strain evidence="4">JCM 16082</strain>
    </source>
</reference>
<organism evidence="3 4">
    <name type="scientific">Gangjinia marincola</name>
    <dbReference type="NCBI Taxonomy" id="578463"/>
    <lineage>
        <taxon>Bacteria</taxon>
        <taxon>Pseudomonadati</taxon>
        <taxon>Bacteroidota</taxon>
        <taxon>Flavobacteriia</taxon>
        <taxon>Flavobacteriales</taxon>
        <taxon>Flavobacteriaceae</taxon>
        <taxon>Gangjinia</taxon>
    </lineage>
</organism>
<accession>A0ABP3XVV0</accession>
<feature type="signal peptide" evidence="1">
    <location>
        <begin position="1"/>
        <end position="28"/>
    </location>
</feature>
<dbReference type="EMBL" id="BAAAFG010000013">
    <property type="protein sequence ID" value="GAA0872121.1"/>
    <property type="molecule type" value="Genomic_DNA"/>
</dbReference>
<dbReference type="InterPro" id="IPR006869">
    <property type="entry name" value="DUF547"/>
</dbReference>
<dbReference type="PANTHER" id="PTHR46361:SF3">
    <property type="entry name" value="ELECTRON CARRIER_ PROTEIN DISULFIDE OXIDOREDUCTASE"/>
    <property type="match status" value="1"/>
</dbReference>
<dbReference type="PANTHER" id="PTHR46361">
    <property type="entry name" value="ELECTRON CARRIER/ PROTEIN DISULFIDE OXIDOREDUCTASE"/>
    <property type="match status" value="1"/>
</dbReference>
<comment type="caution">
    <text evidence="3">The sequence shown here is derived from an EMBL/GenBank/DDBJ whole genome shotgun (WGS) entry which is preliminary data.</text>
</comment>
<feature type="chain" id="PRO_5047397254" evidence="1">
    <location>
        <begin position="29"/>
        <end position="267"/>
    </location>
</feature>
<dbReference type="RefSeq" id="WP_343764965.1">
    <property type="nucleotide sequence ID" value="NZ_BAAAFG010000013.1"/>
</dbReference>
<evidence type="ECO:0000256" key="1">
    <source>
        <dbReference type="SAM" id="SignalP"/>
    </source>
</evidence>
<dbReference type="Proteomes" id="UP001500507">
    <property type="component" value="Unassembled WGS sequence"/>
</dbReference>
<sequence length="267" mass="30002">MLFFKRSIITPLALISILFSGCSLLASAGLTSQGQPTKEVTGDLGEKTVEDRVDHSAWTSLLQKHVNAEGLVDYKGFLKDREALDAYLTKLSSLTPDDTWKVEELLAYYINLYNAYTVDLILDHYPLKSIKDIDGAWTKALVPVGDKMLSLGAIENGVLRKMNEPRIHFAINCASISCPDLMPQAFTASNINEQLDQAASMFINSNKNYLSNPKRIKLNKIFDWYKKDYLIKGIATLPEYVNQYASTKVNPDAKVSFTEYDWGLNEQ</sequence>
<gene>
    <name evidence="3" type="ORF">GCM10009117_12680</name>
</gene>
<dbReference type="PROSITE" id="PS51257">
    <property type="entry name" value="PROKAR_LIPOPROTEIN"/>
    <property type="match status" value="1"/>
</dbReference>